<proteinExistence type="inferred from homology"/>
<comment type="caution">
    <text evidence="11">The sequence shown here is derived from an EMBL/GenBank/DDBJ whole genome shotgun (WGS) entry which is preliminary data.</text>
</comment>
<feature type="transmembrane region" description="Helical" evidence="9">
    <location>
        <begin position="21"/>
        <end position="43"/>
    </location>
</feature>
<evidence type="ECO:0000256" key="3">
    <source>
        <dbReference type="ARBA" id="ARBA00022692"/>
    </source>
</evidence>
<dbReference type="GO" id="GO:0016020">
    <property type="term" value="C:membrane"/>
    <property type="evidence" value="ECO:0007669"/>
    <property type="project" value="UniProtKB-SubCell"/>
</dbReference>
<feature type="transmembrane region" description="Helical" evidence="9">
    <location>
        <begin position="254"/>
        <end position="277"/>
    </location>
</feature>
<feature type="domain" description="G-protein coupled receptors family 1 profile" evidence="10">
    <location>
        <begin position="1"/>
        <end position="274"/>
    </location>
</feature>
<evidence type="ECO:0000256" key="6">
    <source>
        <dbReference type="ARBA" id="ARBA00023136"/>
    </source>
</evidence>
<dbReference type="PANTHER" id="PTHR24235">
    <property type="entry name" value="NEUROPEPTIDE Y RECEPTOR"/>
    <property type="match status" value="1"/>
</dbReference>
<comment type="similarity">
    <text evidence="2">Belongs to the G-protein coupled receptor 1 family.</text>
</comment>
<dbReference type="PANTHER" id="PTHR24235:SF1">
    <property type="entry name" value="G-PROTEIN COUPLED RECEPTORS FAMILY 1 PROFILE DOMAIN-CONTAINING PROTEIN"/>
    <property type="match status" value="1"/>
</dbReference>
<keyword evidence="12" id="KW-1185">Reference proteome</keyword>
<keyword evidence="6 9" id="KW-0472">Membrane</keyword>
<feature type="transmembrane region" description="Helical" evidence="9">
    <location>
        <begin position="219"/>
        <end position="242"/>
    </location>
</feature>
<dbReference type="InterPro" id="IPR000611">
    <property type="entry name" value="NPY_rcpt"/>
</dbReference>
<dbReference type="STRING" id="2018661.A0A2A2LY22"/>
<comment type="subcellular location">
    <subcellularLocation>
        <location evidence="1">Membrane</location>
        <topology evidence="1">Multi-pass membrane protein</topology>
    </subcellularLocation>
</comment>
<evidence type="ECO:0000256" key="1">
    <source>
        <dbReference type="ARBA" id="ARBA00004141"/>
    </source>
</evidence>
<evidence type="ECO:0000313" key="12">
    <source>
        <dbReference type="Proteomes" id="UP000218231"/>
    </source>
</evidence>
<keyword evidence="7" id="KW-0675">Receptor</keyword>
<evidence type="ECO:0000256" key="8">
    <source>
        <dbReference type="ARBA" id="ARBA00023224"/>
    </source>
</evidence>
<keyword evidence="8" id="KW-0807">Transducer</keyword>
<dbReference type="EMBL" id="LIAE01006334">
    <property type="protein sequence ID" value="PAV91132.1"/>
    <property type="molecule type" value="Genomic_DNA"/>
</dbReference>
<dbReference type="SUPFAM" id="SSF81321">
    <property type="entry name" value="Family A G protein-coupled receptor-like"/>
    <property type="match status" value="1"/>
</dbReference>
<feature type="transmembrane region" description="Helical" evidence="9">
    <location>
        <begin position="165"/>
        <end position="190"/>
    </location>
</feature>
<dbReference type="AlphaFoldDB" id="A0A2A2LY22"/>
<sequence length="343" mass="38639">MNSIVLFAFIRTAHLRNIRNSFIVNLACSDLFLCAVTAPSTLYQRVLIFWPFGDVSCRLVSSVQAVNTFVSSLTLVLISIDRVLLTLCPVSWRLASTAPILCYVAVWIVSIAVSIPYALAVKTQNAPLKPWIDRDVPAQLQICERSMPQVCAEDQFSSFVSTRSYSMIVLAIQLQYLLPLFALAFAYFHIGAKIHRRTRLSRTLDDKRRLHMQNKNRRALLLLFLLVLTYAICWAPVNIYHILNSFGLITYSHIQFLFCHLVGISSACFNPIIYAMVNESFRSALQQMSLSFCPTQTRSPYSPTNGGQTTRKETLANGTLNLTPNIKETSSYKDLSYSNTGNL</sequence>
<dbReference type="PRINTS" id="PR01012">
    <property type="entry name" value="NRPEPTIDEYR"/>
</dbReference>
<reference evidence="11 12" key="1">
    <citation type="journal article" date="2017" name="Curr. Biol.">
        <title>Genome architecture and evolution of a unichromosomal asexual nematode.</title>
        <authorList>
            <person name="Fradin H."/>
            <person name="Zegar C."/>
            <person name="Gutwein M."/>
            <person name="Lucas J."/>
            <person name="Kovtun M."/>
            <person name="Corcoran D."/>
            <person name="Baugh L.R."/>
            <person name="Kiontke K."/>
            <person name="Gunsalus K."/>
            <person name="Fitch D.H."/>
            <person name="Piano F."/>
        </authorList>
    </citation>
    <scope>NUCLEOTIDE SEQUENCE [LARGE SCALE GENOMIC DNA]</scope>
    <source>
        <strain evidence="11">PF1309</strain>
    </source>
</reference>
<feature type="transmembrane region" description="Helical" evidence="9">
    <location>
        <begin position="100"/>
        <end position="120"/>
    </location>
</feature>
<keyword evidence="4 9" id="KW-1133">Transmembrane helix</keyword>
<dbReference type="InterPro" id="IPR000276">
    <property type="entry name" value="GPCR_Rhodpsn"/>
</dbReference>
<keyword evidence="5" id="KW-0297">G-protein coupled receptor</keyword>
<evidence type="ECO:0000256" key="2">
    <source>
        <dbReference type="ARBA" id="ARBA00010663"/>
    </source>
</evidence>
<evidence type="ECO:0000259" key="10">
    <source>
        <dbReference type="PROSITE" id="PS50262"/>
    </source>
</evidence>
<dbReference type="PROSITE" id="PS50262">
    <property type="entry name" value="G_PROTEIN_RECEP_F1_2"/>
    <property type="match status" value="1"/>
</dbReference>
<evidence type="ECO:0000256" key="5">
    <source>
        <dbReference type="ARBA" id="ARBA00023040"/>
    </source>
</evidence>
<dbReference type="PRINTS" id="PR00237">
    <property type="entry name" value="GPCRRHODOPSN"/>
</dbReference>
<protein>
    <recommendedName>
        <fullName evidence="10">G-protein coupled receptors family 1 profile domain-containing protein</fullName>
    </recommendedName>
</protein>
<gene>
    <name evidence="11" type="ORF">WR25_10951</name>
</gene>
<dbReference type="OrthoDB" id="9046662at2759"/>
<evidence type="ECO:0000313" key="11">
    <source>
        <dbReference type="EMBL" id="PAV91132.1"/>
    </source>
</evidence>
<evidence type="ECO:0000256" key="7">
    <source>
        <dbReference type="ARBA" id="ARBA00023170"/>
    </source>
</evidence>
<accession>A0A2A2LY22</accession>
<evidence type="ECO:0000256" key="9">
    <source>
        <dbReference type="SAM" id="Phobius"/>
    </source>
</evidence>
<evidence type="ECO:0000256" key="4">
    <source>
        <dbReference type="ARBA" id="ARBA00022989"/>
    </source>
</evidence>
<name>A0A2A2LY22_9BILA</name>
<dbReference type="InterPro" id="IPR017452">
    <property type="entry name" value="GPCR_Rhodpsn_7TM"/>
</dbReference>
<feature type="transmembrane region" description="Helical" evidence="9">
    <location>
        <begin position="63"/>
        <end position="88"/>
    </location>
</feature>
<dbReference type="Gene3D" id="1.20.1070.10">
    <property type="entry name" value="Rhodopsin 7-helix transmembrane proteins"/>
    <property type="match status" value="1"/>
</dbReference>
<keyword evidence="3 9" id="KW-0812">Transmembrane</keyword>
<dbReference type="Pfam" id="PF00001">
    <property type="entry name" value="7tm_1"/>
    <property type="match status" value="1"/>
</dbReference>
<dbReference type="Proteomes" id="UP000218231">
    <property type="component" value="Unassembled WGS sequence"/>
</dbReference>
<organism evidence="11 12">
    <name type="scientific">Diploscapter pachys</name>
    <dbReference type="NCBI Taxonomy" id="2018661"/>
    <lineage>
        <taxon>Eukaryota</taxon>
        <taxon>Metazoa</taxon>
        <taxon>Ecdysozoa</taxon>
        <taxon>Nematoda</taxon>
        <taxon>Chromadorea</taxon>
        <taxon>Rhabditida</taxon>
        <taxon>Rhabditina</taxon>
        <taxon>Rhabditomorpha</taxon>
        <taxon>Rhabditoidea</taxon>
        <taxon>Rhabditidae</taxon>
        <taxon>Diploscapter</taxon>
    </lineage>
</organism>
<dbReference type="GO" id="GO:0004983">
    <property type="term" value="F:neuropeptide Y receptor activity"/>
    <property type="evidence" value="ECO:0007669"/>
    <property type="project" value="InterPro"/>
</dbReference>